<reference evidence="1" key="1">
    <citation type="submission" date="2022-04" db="EMBL/GenBank/DDBJ databases">
        <title>Genome of the entomopathogenic fungus Entomophthora muscae.</title>
        <authorList>
            <person name="Elya C."/>
            <person name="Lovett B.R."/>
            <person name="Lee E."/>
            <person name="Macias A.M."/>
            <person name="Hajek A.E."/>
            <person name="De Bivort B.L."/>
            <person name="Kasson M.T."/>
            <person name="De Fine Licht H.H."/>
            <person name="Stajich J.E."/>
        </authorList>
    </citation>
    <scope>NUCLEOTIDE SEQUENCE</scope>
    <source>
        <strain evidence="1">Berkeley</strain>
    </source>
</reference>
<comment type="caution">
    <text evidence="1">The sequence shown here is derived from an EMBL/GenBank/DDBJ whole genome shotgun (WGS) entry which is preliminary data.</text>
</comment>
<keyword evidence="2" id="KW-1185">Reference proteome</keyword>
<sequence>MHNKYGYVPKGEKNSMSRCVAVRSVVYSMIALLGPLGTELYQMIKGSHNSGTFLKFLHLVFEHLQVTILGVINIIVLDDVSLHKVEDILAEFQVIEPGVEIASQQLAISNLRLLFLPSYLSFLNPIKEVFGWLKQVVKKGASSRPEDLFNLLQINVHTLPAETMAKFYGHSDLFLPECQGSSLQGGS</sequence>
<gene>
    <name evidence="1" type="ORF">DSO57_1030151</name>
</gene>
<name>A0ACC2RRW4_9FUNG</name>
<dbReference type="EMBL" id="QTSX02006594">
    <property type="protein sequence ID" value="KAJ9052837.1"/>
    <property type="molecule type" value="Genomic_DNA"/>
</dbReference>
<proteinExistence type="predicted"/>
<evidence type="ECO:0000313" key="2">
    <source>
        <dbReference type="Proteomes" id="UP001165960"/>
    </source>
</evidence>
<evidence type="ECO:0000313" key="1">
    <source>
        <dbReference type="EMBL" id="KAJ9052837.1"/>
    </source>
</evidence>
<protein>
    <submittedName>
        <fullName evidence="1">Uncharacterized protein</fullName>
    </submittedName>
</protein>
<accession>A0ACC2RRW4</accession>
<dbReference type="Proteomes" id="UP001165960">
    <property type="component" value="Unassembled WGS sequence"/>
</dbReference>
<organism evidence="1 2">
    <name type="scientific">Entomophthora muscae</name>
    <dbReference type="NCBI Taxonomy" id="34485"/>
    <lineage>
        <taxon>Eukaryota</taxon>
        <taxon>Fungi</taxon>
        <taxon>Fungi incertae sedis</taxon>
        <taxon>Zoopagomycota</taxon>
        <taxon>Entomophthoromycotina</taxon>
        <taxon>Entomophthoromycetes</taxon>
        <taxon>Entomophthorales</taxon>
        <taxon>Entomophthoraceae</taxon>
        <taxon>Entomophthora</taxon>
    </lineage>
</organism>